<dbReference type="PROSITE" id="PS50026">
    <property type="entry name" value="EGF_3"/>
    <property type="match status" value="1"/>
</dbReference>
<dbReference type="EMBL" id="CAJOBA010028139">
    <property type="protein sequence ID" value="CAF3944269.1"/>
    <property type="molecule type" value="Genomic_DNA"/>
</dbReference>
<proteinExistence type="predicted"/>
<reference evidence="3" key="1">
    <citation type="submission" date="2021-02" db="EMBL/GenBank/DDBJ databases">
        <authorList>
            <person name="Nowell W R."/>
        </authorList>
    </citation>
    <scope>NUCLEOTIDE SEQUENCE</scope>
</reference>
<evidence type="ECO:0000313" key="5">
    <source>
        <dbReference type="Proteomes" id="UP000677228"/>
    </source>
</evidence>
<accession>A0A8S2EGL8</accession>
<comment type="caution">
    <text evidence="1">Lacks conserved residue(s) required for the propagation of feature annotation.</text>
</comment>
<dbReference type="InterPro" id="IPR000742">
    <property type="entry name" value="EGF"/>
</dbReference>
<dbReference type="Gene3D" id="2.10.25.10">
    <property type="entry name" value="Laminin"/>
    <property type="match status" value="1"/>
</dbReference>
<dbReference type="Pfam" id="PF00008">
    <property type="entry name" value="EGF"/>
    <property type="match status" value="1"/>
</dbReference>
<dbReference type="EMBL" id="CAJNOK010011622">
    <property type="protein sequence ID" value="CAF1144311.1"/>
    <property type="molecule type" value="Genomic_DNA"/>
</dbReference>
<comment type="caution">
    <text evidence="3">The sequence shown here is derived from an EMBL/GenBank/DDBJ whole genome shotgun (WGS) entry which is preliminary data.</text>
</comment>
<evidence type="ECO:0000256" key="1">
    <source>
        <dbReference type="PROSITE-ProRule" id="PRU00076"/>
    </source>
</evidence>
<keyword evidence="1" id="KW-0245">EGF-like domain</keyword>
<dbReference type="SUPFAM" id="SSF57196">
    <property type="entry name" value="EGF/Laminin"/>
    <property type="match status" value="1"/>
</dbReference>
<name>A0A8S2EGL8_9BILA</name>
<dbReference type="Proteomes" id="UP000677228">
    <property type="component" value="Unassembled WGS sequence"/>
</dbReference>
<feature type="domain" description="EGF-like" evidence="2">
    <location>
        <begin position="87"/>
        <end position="125"/>
    </location>
</feature>
<dbReference type="Proteomes" id="UP000682733">
    <property type="component" value="Unassembled WGS sequence"/>
</dbReference>
<evidence type="ECO:0000313" key="4">
    <source>
        <dbReference type="EMBL" id="CAF3944269.1"/>
    </source>
</evidence>
<sequence length="129" mass="13353">MCLIALQCNDTADWHNGYPAANNGLGYTCLDYVSQGWCGNGNFTAGNSGTGGANYKYPEDNCCACSSQASGAGKSFIESKFLLTFSLIGLCTPNPCQNNGTCYATSATTATCDCTSTGYTNPNCTALAI</sequence>
<dbReference type="AlphaFoldDB" id="A0A8S2EGL8"/>
<organism evidence="3 5">
    <name type="scientific">Didymodactylos carnosus</name>
    <dbReference type="NCBI Taxonomy" id="1234261"/>
    <lineage>
        <taxon>Eukaryota</taxon>
        <taxon>Metazoa</taxon>
        <taxon>Spiralia</taxon>
        <taxon>Gnathifera</taxon>
        <taxon>Rotifera</taxon>
        <taxon>Eurotatoria</taxon>
        <taxon>Bdelloidea</taxon>
        <taxon>Philodinida</taxon>
        <taxon>Philodinidae</taxon>
        <taxon>Didymodactylos</taxon>
    </lineage>
</organism>
<evidence type="ECO:0000259" key="2">
    <source>
        <dbReference type="PROSITE" id="PS50026"/>
    </source>
</evidence>
<gene>
    <name evidence="3" type="ORF">OVA965_LOCUS21282</name>
    <name evidence="4" type="ORF">TMI583_LOCUS21903</name>
</gene>
<evidence type="ECO:0000313" key="3">
    <source>
        <dbReference type="EMBL" id="CAF1144311.1"/>
    </source>
</evidence>
<protein>
    <recommendedName>
        <fullName evidence="2">EGF-like domain-containing protein</fullName>
    </recommendedName>
</protein>